<feature type="compositionally biased region" description="Polar residues" evidence="1">
    <location>
        <begin position="59"/>
        <end position="68"/>
    </location>
</feature>
<evidence type="ECO:0000313" key="4">
    <source>
        <dbReference type="Proteomes" id="UP000783213"/>
    </source>
</evidence>
<dbReference type="Proteomes" id="UP000783213">
    <property type="component" value="Unassembled WGS sequence"/>
</dbReference>
<feature type="compositionally biased region" description="Basic and acidic residues" evidence="1">
    <location>
        <begin position="313"/>
        <end position="329"/>
    </location>
</feature>
<dbReference type="EMBL" id="RCSX01000009">
    <property type="protein sequence ID" value="KAF7930274.1"/>
    <property type="molecule type" value="Genomic_DNA"/>
</dbReference>
<feature type="region of interest" description="Disordered" evidence="1">
    <location>
        <begin position="1"/>
        <end position="217"/>
    </location>
</feature>
<evidence type="ECO:0000259" key="2">
    <source>
        <dbReference type="Pfam" id="PF26147"/>
    </source>
</evidence>
<sequence>MLPSRKRSKLNPSKDHLQSPSSSKNTAEPGHTTTNNGQHGAASNKKLGSRASWYGTWPRKSTVSTQVVKETILADKPSNGNMATELSHRDQRKPSSVTSRPPSMYPGKSKPASEITLSVPPQETSKNKTSSKKDENVARDVENPETPPRTRSLGESDIPKETNSQSSPIADITKGPVTSQGWLGWLGMPSQTSKELKVSSPVVEEPQKQDTEELPSNETIIPEQAMAEEAMEAPKQTLSASRSWFNLWSASQPPIPAERPREPVLTQELESNPIKIIKDASKDAPKSPQSTPSRSTTQPGGSSWASAFWYSDNTKKGTEPLEDSSKGETGEIAISGEQSQNHPLPAQAVPAVDTKSLNGDKKPKAAGKKSRPKSVDIEEISQKTASAQLDDASKKVTTPSNIPSPPNLLLPSVQSTYHLMENPSFLRQLTRLIVRGRQKPMKHVSLAKEVPTIKNAVAIGVHGLFPAPLLRKLIGQPSGTSIRFANHAAAAIKRWADAHGSPGCEIEKVALDGEGKIFERVDKLWKLLSNWTDRLRQADFIMVAAHSQGVPVALMLVAKLIEEGIVSSARIGVCAMAGVSLGPFASHQTGYQAALFNEMITELFEFANYESEVAKHYERALRRVLKYGVRVTFCASIDDQLVSIESAIFSPAEHPYIYRAVFVDGRIHAPDFIAHLVGFALKLRNLGVSDHGLIRELSAPLAGSLYTGGGHSRLYDDDKIYDMAMDHALTTTSVPDVPLHMSQYAPPTNANPYVLPWIMRGVLEEEFVKTELHNEAVELLKQFDDWKPTTKVLQDVKYRLEAVRSKL</sequence>
<keyword evidence="4" id="KW-1185">Reference proteome</keyword>
<feature type="compositionally biased region" description="Polar residues" evidence="1">
    <location>
        <begin position="115"/>
        <end position="128"/>
    </location>
</feature>
<feature type="compositionally biased region" description="Polar residues" evidence="1">
    <location>
        <begin position="18"/>
        <end position="38"/>
    </location>
</feature>
<dbReference type="RefSeq" id="XP_038810945.1">
    <property type="nucleotide sequence ID" value="XM_038952295.1"/>
</dbReference>
<accession>A0ABQ7IP23</accession>
<dbReference type="Pfam" id="PF26147">
    <property type="entry name" value="AB_HYDROLASE_YMC0-YMC35"/>
    <property type="match status" value="1"/>
</dbReference>
<feature type="region of interest" description="Disordered" evidence="1">
    <location>
        <begin position="351"/>
        <end position="407"/>
    </location>
</feature>
<feature type="compositionally biased region" description="Basic and acidic residues" evidence="1">
    <location>
        <begin position="276"/>
        <end position="285"/>
    </location>
</feature>
<evidence type="ECO:0000256" key="1">
    <source>
        <dbReference type="SAM" id="MobiDB-lite"/>
    </source>
</evidence>
<evidence type="ECO:0000313" key="3">
    <source>
        <dbReference type="EMBL" id="KAF7930274.1"/>
    </source>
</evidence>
<feature type="region of interest" description="Disordered" evidence="1">
    <location>
        <begin position="250"/>
        <end position="329"/>
    </location>
</feature>
<organism evidence="3 4">
    <name type="scientific">Botrytis deweyae</name>
    <dbReference type="NCBI Taxonomy" id="2478750"/>
    <lineage>
        <taxon>Eukaryota</taxon>
        <taxon>Fungi</taxon>
        <taxon>Dikarya</taxon>
        <taxon>Ascomycota</taxon>
        <taxon>Pezizomycotina</taxon>
        <taxon>Leotiomycetes</taxon>
        <taxon>Helotiales</taxon>
        <taxon>Sclerotiniaceae</taxon>
        <taxon>Botrytis</taxon>
    </lineage>
</organism>
<dbReference type="PANTHER" id="PTHR47349:SF1">
    <property type="entry name" value="AER328WP"/>
    <property type="match status" value="1"/>
</dbReference>
<name>A0ABQ7IP23_9HELO</name>
<protein>
    <recommendedName>
        <fullName evidence="2">YMC020W-like alpha/beta hydrolase domain-containing protein</fullName>
    </recommendedName>
</protein>
<dbReference type="InterPro" id="IPR058933">
    <property type="entry name" value="YMC020W-like_ab_hydrolase"/>
</dbReference>
<comment type="caution">
    <text evidence="3">The sequence shown here is derived from an EMBL/GenBank/DDBJ whole genome shotgun (WGS) entry which is preliminary data.</text>
</comment>
<dbReference type="GeneID" id="62231449"/>
<dbReference type="PANTHER" id="PTHR47349">
    <property type="entry name" value="CHROMOSOME 8, WHOLE GENOME SHOTGUN SEQUENCE"/>
    <property type="match status" value="1"/>
</dbReference>
<reference evidence="3 4" key="1">
    <citation type="journal article" date="2020" name="Genome Biol. Evol.">
        <title>Comparative genomics of Sclerotiniaceae.</title>
        <authorList>
            <person name="Valero Jimenez C.A."/>
            <person name="Steentjes M."/>
            <person name="Scholten O.E."/>
            <person name="Van Kan J.A.L."/>
        </authorList>
    </citation>
    <scope>NUCLEOTIDE SEQUENCE [LARGE SCALE GENOMIC DNA]</scope>
    <source>
        <strain evidence="3 4">B1</strain>
    </source>
</reference>
<dbReference type="InterPro" id="IPR058934">
    <property type="entry name" value="YMC020W-like"/>
</dbReference>
<feature type="domain" description="YMC020W-like alpha/beta hydrolase" evidence="2">
    <location>
        <begin position="410"/>
        <end position="766"/>
    </location>
</feature>
<proteinExistence type="predicted"/>
<feature type="compositionally biased region" description="Low complexity" evidence="1">
    <location>
        <begin position="287"/>
        <end position="303"/>
    </location>
</feature>
<gene>
    <name evidence="3" type="ORF">EAE98_004675</name>
</gene>
<feature type="compositionally biased region" description="Basic and acidic residues" evidence="1">
    <location>
        <begin position="131"/>
        <end position="142"/>
    </location>
</feature>